<evidence type="ECO:0000256" key="5">
    <source>
        <dbReference type="RuleBase" id="RU362059"/>
    </source>
</evidence>
<evidence type="ECO:0000256" key="4">
    <source>
        <dbReference type="RuleBase" id="RU003718"/>
    </source>
</evidence>
<dbReference type="OrthoDB" id="5835829at2759"/>
<keyword evidence="9" id="KW-1185">Reference proteome</keyword>
<protein>
    <recommendedName>
        <fullName evidence="5">UDP-glucuronosyltransferase</fullName>
        <ecNumber evidence="5">2.4.1.17</ecNumber>
    </recommendedName>
</protein>
<evidence type="ECO:0000313" key="7">
    <source>
        <dbReference type="EMBL" id="RWS17298.1"/>
    </source>
</evidence>
<evidence type="ECO:0000256" key="3">
    <source>
        <dbReference type="ARBA" id="ARBA00022679"/>
    </source>
</evidence>
<dbReference type="Proteomes" id="UP000285301">
    <property type="component" value="Unassembled WGS sequence"/>
</dbReference>
<keyword evidence="3 4" id="KW-0808">Transferase</keyword>
<accession>A0A3S4RKJ9</accession>
<gene>
    <name evidence="8" type="ORF">B4U79_00266</name>
    <name evidence="7" type="ORF">B4U79_02337</name>
    <name evidence="6" type="ORF">B4U79_12440</name>
</gene>
<comment type="catalytic activity">
    <reaction evidence="5">
        <text>glucuronate acceptor + UDP-alpha-D-glucuronate = acceptor beta-D-glucuronoside + UDP + H(+)</text>
        <dbReference type="Rhea" id="RHEA:21032"/>
        <dbReference type="ChEBI" id="CHEBI:15378"/>
        <dbReference type="ChEBI" id="CHEBI:58052"/>
        <dbReference type="ChEBI" id="CHEBI:58223"/>
        <dbReference type="ChEBI" id="CHEBI:132367"/>
        <dbReference type="ChEBI" id="CHEBI:132368"/>
        <dbReference type="EC" id="2.4.1.17"/>
    </reaction>
</comment>
<dbReference type="GO" id="GO:0015020">
    <property type="term" value="F:glucuronosyltransferase activity"/>
    <property type="evidence" value="ECO:0007669"/>
    <property type="project" value="UniProtKB-EC"/>
</dbReference>
<proteinExistence type="inferred from homology"/>
<dbReference type="EC" id="2.4.1.17" evidence="5"/>
<dbReference type="PROSITE" id="PS00375">
    <property type="entry name" value="UDPGT"/>
    <property type="match status" value="1"/>
</dbReference>
<dbReference type="SUPFAM" id="SSF53756">
    <property type="entry name" value="UDP-Glycosyltransferase/glycogen phosphorylase"/>
    <property type="match status" value="1"/>
</dbReference>
<evidence type="ECO:0000313" key="6">
    <source>
        <dbReference type="EMBL" id="RWS14663.1"/>
    </source>
</evidence>
<comment type="caution">
    <text evidence="8">The sequence shown here is derived from an EMBL/GenBank/DDBJ whole genome shotgun (WGS) entry which is preliminary data.</text>
</comment>
<dbReference type="Pfam" id="PF00201">
    <property type="entry name" value="UDPGT"/>
    <property type="match status" value="1"/>
</dbReference>
<dbReference type="CDD" id="cd03784">
    <property type="entry name" value="GT1_Gtf-like"/>
    <property type="match status" value="1"/>
</dbReference>
<dbReference type="GO" id="GO:0016020">
    <property type="term" value="C:membrane"/>
    <property type="evidence" value="ECO:0007669"/>
    <property type="project" value="UniProtKB-SubCell"/>
</dbReference>
<dbReference type="PANTHER" id="PTHR48043">
    <property type="entry name" value="EG:EG0003.4 PROTEIN-RELATED"/>
    <property type="match status" value="1"/>
</dbReference>
<dbReference type="Gene3D" id="3.40.50.2000">
    <property type="entry name" value="Glycogen Phosphorylase B"/>
    <property type="match status" value="2"/>
</dbReference>
<dbReference type="EMBL" id="NCKU01000650">
    <property type="protein sequence ID" value="RWS14663.1"/>
    <property type="molecule type" value="Genomic_DNA"/>
</dbReference>
<evidence type="ECO:0000256" key="1">
    <source>
        <dbReference type="ARBA" id="ARBA00009995"/>
    </source>
</evidence>
<comment type="similarity">
    <text evidence="1 4">Belongs to the UDP-glycosyltransferase family.</text>
</comment>
<name>A0A3S4RKJ9_9ACAR</name>
<reference evidence="8" key="2">
    <citation type="submission" date="2018-11" db="EMBL/GenBank/DDBJ databases">
        <title>Trombidioid mite genomics.</title>
        <authorList>
            <person name="Dong X."/>
        </authorList>
    </citation>
    <scope>NUCLEOTIDE SEQUENCE</scope>
    <source>
        <strain evidence="8">UoL-WK</strain>
    </source>
</reference>
<dbReference type="InterPro" id="IPR035595">
    <property type="entry name" value="UDP_glycos_trans_CS"/>
</dbReference>
<dbReference type="EMBL" id="NCKU01000096">
    <property type="protein sequence ID" value="RWS17308.1"/>
    <property type="molecule type" value="Genomic_DNA"/>
</dbReference>
<dbReference type="AlphaFoldDB" id="A0A3S4RKJ9"/>
<dbReference type="EMBL" id="NCKU01000097">
    <property type="protein sequence ID" value="RWS17298.1"/>
    <property type="molecule type" value="Genomic_DNA"/>
</dbReference>
<evidence type="ECO:0000313" key="8">
    <source>
        <dbReference type="EMBL" id="RWS17308.1"/>
    </source>
</evidence>
<evidence type="ECO:0000313" key="9">
    <source>
        <dbReference type="Proteomes" id="UP000285301"/>
    </source>
</evidence>
<organism evidence="8 9">
    <name type="scientific">Dinothrombium tinctorium</name>
    <dbReference type="NCBI Taxonomy" id="1965070"/>
    <lineage>
        <taxon>Eukaryota</taxon>
        <taxon>Metazoa</taxon>
        <taxon>Ecdysozoa</taxon>
        <taxon>Arthropoda</taxon>
        <taxon>Chelicerata</taxon>
        <taxon>Arachnida</taxon>
        <taxon>Acari</taxon>
        <taxon>Acariformes</taxon>
        <taxon>Trombidiformes</taxon>
        <taxon>Prostigmata</taxon>
        <taxon>Anystina</taxon>
        <taxon>Parasitengona</taxon>
        <taxon>Trombidioidea</taxon>
        <taxon>Trombidiidae</taxon>
        <taxon>Dinothrombium</taxon>
    </lineage>
</organism>
<sequence>MAFILILNSLNKKRSELWHQVNEWFEEKGVPPLEKYRLRHLSANLNVCVYPKPLMDDYLRLCPLGDEWHVLNHSLRKSSENFQLPAGFKRENEKLIYLSLGSIGSNIPSLMSRLVKLLANCKHKIIVVKGKFHDQLELAENMWGEPFLPQLEIIPLVNLVITHGGNNTFIETLYFGKPMIVMPLFSDQPDNAQRAVESKVGVFFDPFTVEEKQLLKAIDELLNNSEMAQRLEKISKEIRESQSMDVLVKKIEKIATNPKIPSIM</sequence>
<dbReference type="PANTHER" id="PTHR48043:SF145">
    <property type="entry name" value="FI06409P-RELATED"/>
    <property type="match status" value="1"/>
</dbReference>
<dbReference type="InterPro" id="IPR050271">
    <property type="entry name" value="UDP-glycosyltransferase"/>
</dbReference>
<keyword evidence="2 4" id="KW-0328">Glycosyltransferase</keyword>
<evidence type="ECO:0000256" key="2">
    <source>
        <dbReference type="ARBA" id="ARBA00022676"/>
    </source>
</evidence>
<dbReference type="InterPro" id="IPR002213">
    <property type="entry name" value="UDP_glucos_trans"/>
</dbReference>
<comment type="subcellular location">
    <subcellularLocation>
        <location evidence="5">Membrane</location>
        <topology evidence="5">Single-pass membrane protein</topology>
    </subcellularLocation>
</comment>
<reference evidence="8 9" key="1">
    <citation type="journal article" date="2018" name="Gigascience">
        <title>Genomes of trombidid mites reveal novel predicted allergens and laterally-transferred genes associated with secondary metabolism.</title>
        <authorList>
            <person name="Dong X."/>
            <person name="Chaisiri K."/>
            <person name="Xia D."/>
            <person name="Armstrong S.D."/>
            <person name="Fang Y."/>
            <person name="Donnelly M.J."/>
            <person name="Kadowaki T."/>
            <person name="McGarry J.W."/>
            <person name="Darby A.C."/>
            <person name="Makepeace B.L."/>
        </authorList>
    </citation>
    <scope>NUCLEOTIDE SEQUENCE [LARGE SCALE GENOMIC DNA]</scope>
    <source>
        <strain evidence="8">UoL-WK</strain>
    </source>
</reference>